<dbReference type="Pfam" id="PF00281">
    <property type="entry name" value="Ribosomal_L5"/>
    <property type="match status" value="1"/>
</dbReference>
<dbReference type="Gene3D" id="3.30.1440.10">
    <property type="match status" value="1"/>
</dbReference>
<dbReference type="HAMAP" id="MF_01333_B">
    <property type="entry name" value="Ribosomal_uL5_B"/>
    <property type="match status" value="1"/>
</dbReference>
<evidence type="ECO:0000256" key="4">
    <source>
        <dbReference type="ARBA" id="ARBA00035245"/>
    </source>
</evidence>
<dbReference type="GO" id="GO:0006412">
    <property type="term" value="P:translation"/>
    <property type="evidence" value="ECO:0007669"/>
    <property type="project" value="UniProtKB-UniRule"/>
</dbReference>
<name>A0A0H4T961_9DELT</name>
<accession>A0A0H4T961</accession>
<evidence type="ECO:0000256" key="6">
    <source>
        <dbReference type="RuleBase" id="RU003930"/>
    </source>
</evidence>
<sequence length="189" mass="21193">MKGKKTAQKSESRIKVQYLKDTVPAMMKEFKYKNVMQVPKLDKITVNMGLGDAVNDIKIVDAAVKDMAAITGQKPLVTRAKKSIATFKLRAGVPIGCMVTLRGAKMYEFYDRFVNFAMPRIRDFKGVSDKAFDGRGNYTVGVKEQIIFPEIEYDKIDKVRGMNVTIATTAKTDEEGKALLKHLGMPFRS</sequence>
<evidence type="ECO:0000256" key="2">
    <source>
        <dbReference type="ARBA" id="ARBA00022980"/>
    </source>
</evidence>
<dbReference type="InterPro" id="IPR031309">
    <property type="entry name" value="Ribosomal_uL5_C"/>
</dbReference>
<evidence type="ECO:0000313" key="9">
    <source>
        <dbReference type="EMBL" id="AKQ03002.1"/>
    </source>
</evidence>
<evidence type="ECO:0000256" key="5">
    <source>
        <dbReference type="HAMAP-Rule" id="MF_01333"/>
    </source>
</evidence>
<comment type="subunit">
    <text evidence="5">Part of the 50S ribosomal subunit; part of the 5S rRNA/L5/L18/L25 subcomplex. Contacts the 5S rRNA and the P site tRNA. Forms a bridge to the 30S subunit in the 70S ribosome.</text>
</comment>
<dbReference type="InterPro" id="IPR022803">
    <property type="entry name" value="Ribosomal_uL5_dom_sf"/>
</dbReference>
<evidence type="ECO:0000259" key="8">
    <source>
        <dbReference type="Pfam" id="PF00673"/>
    </source>
</evidence>
<gene>
    <name evidence="5 9" type="primary">rplE</name>
</gene>
<evidence type="ECO:0000259" key="7">
    <source>
        <dbReference type="Pfam" id="PF00281"/>
    </source>
</evidence>
<dbReference type="GO" id="GO:1990904">
    <property type="term" value="C:ribonucleoprotein complex"/>
    <property type="evidence" value="ECO:0007669"/>
    <property type="project" value="UniProtKB-KW"/>
</dbReference>
<keyword evidence="3 5" id="KW-0687">Ribonucleoprotein</keyword>
<proteinExistence type="inferred from homology"/>
<keyword evidence="5" id="KW-0699">rRNA-binding</keyword>
<feature type="domain" description="Large ribosomal subunit protein uL5 N-terminal" evidence="7">
    <location>
        <begin position="34"/>
        <end position="90"/>
    </location>
</feature>
<dbReference type="PIRSF" id="PIRSF002161">
    <property type="entry name" value="Ribosomal_L5"/>
    <property type="match status" value="1"/>
</dbReference>
<evidence type="ECO:0000256" key="1">
    <source>
        <dbReference type="ARBA" id="ARBA00008553"/>
    </source>
</evidence>
<dbReference type="Pfam" id="PF00673">
    <property type="entry name" value="Ribosomal_L5_C"/>
    <property type="match status" value="1"/>
</dbReference>
<dbReference type="GO" id="GO:0005840">
    <property type="term" value="C:ribosome"/>
    <property type="evidence" value="ECO:0007669"/>
    <property type="project" value="UniProtKB-KW"/>
</dbReference>
<dbReference type="FunFam" id="3.30.1440.10:FF:000001">
    <property type="entry name" value="50S ribosomal protein L5"/>
    <property type="match status" value="1"/>
</dbReference>
<dbReference type="PROSITE" id="PS00358">
    <property type="entry name" value="RIBOSOMAL_L5"/>
    <property type="match status" value="1"/>
</dbReference>
<feature type="domain" description="Large ribosomal subunit protein uL5 C-terminal" evidence="8">
    <location>
        <begin position="94"/>
        <end position="187"/>
    </location>
</feature>
<organism evidence="9">
    <name type="scientific">uncultured delta proteobacterium Rifle_16ft_4_minimus_37851</name>
    <dbReference type="NCBI Taxonomy" id="1665181"/>
    <lineage>
        <taxon>Bacteria</taxon>
        <taxon>Deltaproteobacteria</taxon>
        <taxon>environmental samples</taxon>
    </lineage>
</organism>
<dbReference type="SUPFAM" id="SSF55282">
    <property type="entry name" value="RL5-like"/>
    <property type="match status" value="1"/>
</dbReference>
<dbReference type="InterPro" id="IPR020930">
    <property type="entry name" value="Ribosomal_uL5_bac-type"/>
</dbReference>
<dbReference type="NCBIfam" id="NF000585">
    <property type="entry name" value="PRK00010.1"/>
    <property type="match status" value="1"/>
</dbReference>
<dbReference type="InterPro" id="IPR020929">
    <property type="entry name" value="Ribosomal_uL5_CS"/>
</dbReference>
<dbReference type="PANTHER" id="PTHR11994">
    <property type="entry name" value="60S RIBOSOMAL PROTEIN L11-RELATED"/>
    <property type="match status" value="1"/>
</dbReference>
<dbReference type="GO" id="GO:0019843">
    <property type="term" value="F:rRNA binding"/>
    <property type="evidence" value="ECO:0007669"/>
    <property type="project" value="UniProtKB-UniRule"/>
</dbReference>
<dbReference type="AlphaFoldDB" id="A0A0H4T961"/>
<dbReference type="GO" id="GO:0000049">
    <property type="term" value="F:tRNA binding"/>
    <property type="evidence" value="ECO:0007669"/>
    <property type="project" value="UniProtKB-UniRule"/>
</dbReference>
<keyword evidence="5" id="KW-0820">tRNA-binding</keyword>
<comment type="function">
    <text evidence="5">This is 1 of the proteins that bind and probably mediate the attachment of the 5S RNA into the large ribosomal subunit, where it forms part of the central protuberance. In the 70S ribosome it contacts protein S13 of the 30S subunit (bridge B1b), connecting the 2 subunits; this bridge is implicated in subunit movement. Contacts the P site tRNA; the 5S rRNA and some of its associated proteins might help stabilize positioning of ribosome-bound tRNAs.</text>
</comment>
<dbReference type="InterPro" id="IPR031310">
    <property type="entry name" value="Ribosomal_uL5_N"/>
</dbReference>
<keyword evidence="2 5" id="KW-0689">Ribosomal protein</keyword>
<dbReference type="EMBL" id="KT007006">
    <property type="protein sequence ID" value="AKQ03002.1"/>
    <property type="molecule type" value="Genomic_DNA"/>
</dbReference>
<protein>
    <recommendedName>
        <fullName evidence="4 5">Large ribosomal subunit protein uL5</fullName>
    </recommendedName>
</protein>
<comment type="similarity">
    <text evidence="1 5 6">Belongs to the universal ribosomal protein uL5 family.</text>
</comment>
<dbReference type="InterPro" id="IPR002132">
    <property type="entry name" value="Ribosomal_uL5"/>
</dbReference>
<reference evidence="9" key="1">
    <citation type="journal article" date="2015" name="ISME J.">
        <title>Aquifer environment selects for microbial species cohorts in sediment and groundwater.</title>
        <authorList>
            <person name="Hug L.A."/>
            <person name="Thomas B.C."/>
            <person name="Brown C.T."/>
            <person name="Frischkorn K.R."/>
            <person name="Williams K.H."/>
            <person name="Tringe S.G."/>
            <person name="Banfield J.F."/>
        </authorList>
    </citation>
    <scope>NUCLEOTIDE SEQUENCE</scope>
</reference>
<dbReference type="GO" id="GO:0003735">
    <property type="term" value="F:structural constituent of ribosome"/>
    <property type="evidence" value="ECO:0007669"/>
    <property type="project" value="InterPro"/>
</dbReference>
<evidence type="ECO:0000256" key="3">
    <source>
        <dbReference type="ARBA" id="ARBA00023274"/>
    </source>
</evidence>
<keyword evidence="5" id="KW-0694">RNA-binding</keyword>